<protein>
    <submittedName>
        <fullName evidence="2">Uncharacterized protein</fullName>
    </submittedName>
</protein>
<evidence type="ECO:0000313" key="2">
    <source>
        <dbReference type="EMBL" id="EJK72848.1"/>
    </source>
</evidence>
<reference evidence="2 3" key="1">
    <citation type="journal article" date="2012" name="Genome Biol.">
        <title>Genome and low-iron response of an oceanic diatom adapted to chronic iron limitation.</title>
        <authorList>
            <person name="Lommer M."/>
            <person name="Specht M."/>
            <person name="Roy A.S."/>
            <person name="Kraemer L."/>
            <person name="Andreson R."/>
            <person name="Gutowska M.A."/>
            <person name="Wolf J."/>
            <person name="Bergner S.V."/>
            <person name="Schilhabel M.B."/>
            <person name="Klostermeier U.C."/>
            <person name="Beiko R.G."/>
            <person name="Rosenstiel P."/>
            <person name="Hippler M."/>
            <person name="Laroche J."/>
        </authorList>
    </citation>
    <scope>NUCLEOTIDE SEQUENCE [LARGE SCALE GENOMIC DNA]</scope>
    <source>
        <strain evidence="2 3">CCMP1005</strain>
    </source>
</reference>
<keyword evidence="3" id="KW-1185">Reference proteome</keyword>
<dbReference type="OrthoDB" id="2145000at2759"/>
<dbReference type="EMBL" id="AGNL01005218">
    <property type="protein sequence ID" value="EJK72848.1"/>
    <property type="molecule type" value="Genomic_DNA"/>
</dbReference>
<accession>K0T2J3</accession>
<evidence type="ECO:0000313" key="3">
    <source>
        <dbReference type="Proteomes" id="UP000266841"/>
    </source>
</evidence>
<gene>
    <name evidence="2" type="ORF">THAOC_05581</name>
</gene>
<organism evidence="2 3">
    <name type="scientific">Thalassiosira oceanica</name>
    <name type="common">Marine diatom</name>
    <dbReference type="NCBI Taxonomy" id="159749"/>
    <lineage>
        <taxon>Eukaryota</taxon>
        <taxon>Sar</taxon>
        <taxon>Stramenopiles</taxon>
        <taxon>Ochrophyta</taxon>
        <taxon>Bacillariophyta</taxon>
        <taxon>Coscinodiscophyceae</taxon>
        <taxon>Thalassiosirophycidae</taxon>
        <taxon>Thalassiosirales</taxon>
        <taxon>Thalassiosiraceae</taxon>
        <taxon>Thalassiosira</taxon>
    </lineage>
</organism>
<proteinExistence type="predicted"/>
<dbReference type="Gene3D" id="2.30.110.10">
    <property type="entry name" value="Electron Transport, Fmn-binding Protein, Chain A"/>
    <property type="match status" value="1"/>
</dbReference>
<feature type="region of interest" description="Disordered" evidence="1">
    <location>
        <begin position="290"/>
        <end position="328"/>
    </location>
</feature>
<sequence length="386" mass="42178">MYHQREWIRLRSGKEFSRLLYPNPVCFLTALCDTGDVEREGHGSNEKKDDAREGGGEDYDDESIVQATVLGLDVAGCSRSPMTTPTKPSGTASPTKRPPARRSAMVLSWLSPANNDGRFMLSIKRSRYTAAILAPLRRGDDGCGGKPSFRTGIEFVLSVPVRGMERKVLEVGSVSGRFGSKFQKMRSSDDAADAASPAEAVPAEPSRMERGLMSNRQRKRHKMHRLAALGVEGLRPVPVGRYASAFGEEDLDDDDQFAVEGTVAHLRCMTRTVMGGCGETDGEEVTMTQSMSLTPNEGDGEEVGSGKRKRQHTDIGSPAGVGDNDSPEDDVIDETHFLLLADVVEAHVHPSYWDSDKLLFRPKSKEVAPYLTFFGSQTFGFVVAQT</sequence>
<feature type="compositionally biased region" description="Polar residues" evidence="1">
    <location>
        <begin position="80"/>
        <end position="94"/>
    </location>
</feature>
<evidence type="ECO:0000256" key="1">
    <source>
        <dbReference type="SAM" id="MobiDB-lite"/>
    </source>
</evidence>
<name>K0T2J3_THAOC</name>
<feature type="region of interest" description="Disordered" evidence="1">
    <location>
        <begin position="76"/>
        <end position="102"/>
    </location>
</feature>
<feature type="compositionally biased region" description="Basic and acidic residues" evidence="1">
    <location>
        <begin position="37"/>
        <end position="55"/>
    </location>
</feature>
<feature type="region of interest" description="Disordered" evidence="1">
    <location>
        <begin position="185"/>
        <end position="210"/>
    </location>
</feature>
<dbReference type="eggNOG" id="ENOG502S05Q">
    <property type="taxonomic scope" value="Eukaryota"/>
</dbReference>
<feature type="compositionally biased region" description="Low complexity" evidence="1">
    <location>
        <begin position="193"/>
        <end position="205"/>
    </location>
</feature>
<dbReference type="Proteomes" id="UP000266841">
    <property type="component" value="Unassembled WGS sequence"/>
</dbReference>
<dbReference type="InterPro" id="IPR012349">
    <property type="entry name" value="Split_barrel_FMN-bd"/>
</dbReference>
<comment type="caution">
    <text evidence="2">The sequence shown here is derived from an EMBL/GenBank/DDBJ whole genome shotgun (WGS) entry which is preliminary data.</text>
</comment>
<dbReference type="AlphaFoldDB" id="K0T2J3"/>
<feature type="region of interest" description="Disordered" evidence="1">
    <location>
        <begin position="37"/>
        <end position="60"/>
    </location>
</feature>